<organism evidence="8 9">
    <name type="scientific">Ruminococcus flavefaciens</name>
    <dbReference type="NCBI Taxonomy" id="1265"/>
    <lineage>
        <taxon>Bacteria</taxon>
        <taxon>Bacillati</taxon>
        <taxon>Bacillota</taxon>
        <taxon>Clostridia</taxon>
        <taxon>Eubacteriales</taxon>
        <taxon>Oscillospiraceae</taxon>
        <taxon>Ruminococcus</taxon>
    </lineage>
</organism>
<name>A0A315XWV6_RUMFL</name>
<dbReference type="Gene3D" id="1.10.10.10">
    <property type="entry name" value="Winged helix-like DNA-binding domain superfamily/Winged helix DNA-binding domain"/>
    <property type="match status" value="1"/>
</dbReference>
<dbReference type="GO" id="GO:0006352">
    <property type="term" value="P:DNA-templated transcription initiation"/>
    <property type="evidence" value="ECO:0007669"/>
    <property type="project" value="InterPro"/>
</dbReference>
<feature type="domain" description="RNA polymerase sigma-70 region 2" evidence="7">
    <location>
        <begin position="10"/>
        <end position="76"/>
    </location>
</feature>
<dbReference type="Proteomes" id="UP000245720">
    <property type="component" value="Unassembled WGS sequence"/>
</dbReference>
<dbReference type="PANTHER" id="PTHR43133:SF8">
    <property type="entry name" value="RNA POLYMERASE SIGMA FACTOR HI_1459-RELATED"/>
    <property type="match status" value="1"/>
</dbReference>
<keyword evidence="2" id="KW-0805">Transcription regulation</keyword>
<dbReference type="Pfam" id="PF02954">
    <property type="entry name" value="HTH_8"/>
    <property type="match status" value="1"/>
</dbReference>
<gene>
    <name evidence="8" type="ORF">IE37_02394</name>
</gene>
<dbReference type="InterPro" id="IPR013324">
    <property type="entry name" value="RNA_pol_sigma_r3/r4-like"/>
</dbReference>
<comment type="caution">
    <text evidence="8">The sequence shown here is derived from an EMBL/GenBank/DDBJ whole genome shotgun (WGS) entry which is preliminary data.</text>
</comment>
<dbReference type="SUPFAM" id="SSF88946">
    <property type="entry name" value="Sigma2 domain of RNA polymerase sigma factors"/>
    <property type="match status" value="1"/>
</dbReference>
<dbReference type="InterPro" id="IPR039425">
    <property type="entry name" value="RNA_pol_sigma-70-like"/>
</dbReference>
<dbReference type="AlphaFoldDB" id="A0A315XWV6"/>
<evidence type="ECO:0000256" key="1">
    <source>
        <dbReference type="ARBA" id="ARBA00010641"/>
    </source>
</evidence>
<dbReference type="InterPro" id="IPR007627">
    <property type="entry name" value="RNA_pol_sigma70_r2"/>
</dbReference>
<keyword evidence="5" id="KW-0804">Transcription</keyword>
<sequence>MIEPEHCTLIIEKYYNEIFSYCYAKLGYSHHSAEDCTQEVFVVFFSKHERLDETDNIRLWLYRAADNVIKAFVRKAPPPAVSLEDSPEAMNIADSGGFTENGDSPLDLLSSEERQLLELYYNSDYGQRNEAAKRLGLSLPALYRKIHKLKKKLRAAEK</sequence>
<dbReference type="RefSeq" id="WP_173385244.1">
    <property type="nucleotide sequence ID" value="NZ_CACYST010000010.1"/>
</dbReference>
<evidence type="ECO:0000259" key="7">
    <source>
        <dbReference type="Pfam" id="PF04542"/>
    </source>
</evidence>
<evidence type="ECO:0000313" key="9">
    <source>
        <dbReference type="Proteomes" id="UP000245720"/>
    </source>
</evidence>
<dbReference type="InterPro" id="IPR036388">
    <property type="entry name" value="WH-like_DNA-bd_sf"/>
</dbReference>
<dbReference type="STRING" id="1265.SAMN02910280_2821"/>
<evidence type="ECO:0000256" key="2">
    <source>
        <dbReference type="ARBA" id="ARBA00023015"/>
    </source>
</evidence>
<keyword evidence="3" id="KW-0731">Sigma factor</keyword>
<proteinExistence type="inferred from homology"/>
<dbReference type="InterPro" id="IPR002197">
    <property type="entry name" value="HTH_Fis"/>
</dbReference>
<dbReference type="InterPro" id="IPR013325">
    <property type="entry name" value="RNA_pol_sigma_r2"/>
</dbReference>
<dbReference type="SUPFAM" id="SSF88659">
    <property type="entry name" value="Sigma3 and sigma4 domains of RNA polymerase sigma factors"/>
    <property type="match status" value="1"/>
</dbReference>
<evidence type="ECO:0000259" key="6">
    <source>
        <dbReference type="Pfam" id="PF02954"/>
    </source>
</evidence>
<comment type="similarity">
    <text evidence="1">Belongs to the sigma-70 factor family. ECF subfamily.</text>
</comment>
<evidence type="ECO:0000313" key="8">
    <source>
        <dbReference type="EMBL" id="PWJ11630.1"/>
    </source>
</evidence>
<feature type="domain" description="DNA binding HTH" evidence="6">
    <location>
        <begin position="113"/>
        <end position="148"/>
    </location>
</feature>
<dbReference type="EMBL" id="QGDI01000009">
    <property type="protein sequence ID" value="PWJ11630.1"/>
    <property type="molecule type" value="Genomic_DNA"/>
</dbReference>
<dbReference type="Gene3D" id="1.10.1740.10">
    <property type="match status" value="1"/>
</dbReference>
<dbReference type="GO" id="GO:0016987">
    <property type="term" value="F:sigma factor activity"/>
    <property type="evidence" value="ECO:0007669"/>
    <property type="project" value="UniProtKB-KW"/>
</dbReference>
<accession>A0A315XWV6</accession>
<dbReference type="Pfam" id="PF04542">
    <property type="entry name" value="Sigma70_r2"/>
    <property type="match status" value="1"/>
</dbReference>
<evidence type="ECO:0000256" key="3">
    <source>
        <dbReference type="ARBA" id="ARBA00023082"/>
    </source>
</evidence>
<keyword evidence="4" id="KW-0238">DNA-binding</keyword>
<dbReference type="InterPro" id="IPR014284">
    <property type="entry name" value="RNA_pol_sigma-70_dom"/>
</dbReference>
<evidence type="ECO:0000256" key="5">
    <source>
        <dbReference type="ARBA" id="ARBA00023163"/>
    </source>
</evidence>
<evidence type="ECO:0000256" key="4">
    <source>
        <dbReference type="ARBA" id="ARBA00023125"/>
    </source>
</evidence>
<dbReference type="GO" id="GO:0043565">
    <property type="term" value="F:sequence-specific DNA binding"/>
    <property type="evidence" value="ECO:0007669"/>
    <property type="project" value="InterPro"/>
</dbReference>
<dbReference type="PANTHER" id="PTHR43133">
    <property type="entry name" value="RNA POLYMERASE ECF-TYPE SIGMA FACTO"/>
    <property type="match status" value="1"/>
</dbReference>
<reference evidence="8 9" key="1">
    <citation type="submission" date="2018-05" db="EMBL/GenBank/DDBJ databases">
        <title>The Hungate 1000. A catalogue of reference genomes from the rumen microbiome.</title>
        <authorList>
            <person name="Kelly W."/>
        </authorList>
    </citation>
    <scope>NUCLEOTIDE SEQUENCE [LARGE SCALE GENOMIC DNA]</scope>
    <source>
        <strain evidence="8 9">SAb67</strain>
    </source>
</reference>
<protein>
    <submittedName>
        <fullName evidence="8">RNA polymerase sigma factor (Sigma-70 family)</fullName>
    </submittedName>
</protein>
<dbReference type="NCBIfam" id="TIGR02937">
    <property type="entry name" value="sigma70-ECF"/>
    <property type="match status" value="1"/>
</dbReference>